<dbReference type="AlphaFoldDB" id="I4EJY5"/>
<sequence>MDRIQCIAPGTILVVRCCQLASGAALEAVMSSLRNGLERRKPKDGINDEEACEAQGTHASGNRYDVLSFLRNPT</sequence>
<name>I4EJY5_9BACT</name>
<reference evidence="1 2" key="1">
    <citation type="journal article" date="2012" name="ISME J.">
        <title>Nitrification expanded: discovery, physiology and genomics of a nitrite-oxidizing bacterium from the phylum Chloroflexi.</title>
        <authorList>
            <person name="Sorokin D.Y."/>
            <person name="Lucker S."/>
            <person name="Vejmelkova D."/>
            <person name="Kostrikina N.A."/>
            <person name="Kleerebezem R."/>
            <person name="Rijpstra W.I."/>
            <person name="Damste J.S."/>
            <person name="Le Paslier D."/>
            <person name="Muyzer G."/>
            <person name="Wagner M."/>
            <person name="van Loosdrecht M.C."/>
            <person name="Daims H."/>
        </authorList>
    </citation>
    <scope>NUCLEOTIDE SEQUENCE [LARGE SCALE GENOMIC DNA]</scope>
    <source>
        <strain evidence="2">none</strain>
    </source>
</reference>
<protein>
    <submittedName>
        <fullName evidence="1">Uncharacterized protein</fullName>
    </submittedName>
</protein>
<comment type="caution">
    <text evidence="1">The sequence shown here is derived from an EMBL/GenBank/DDBJ whole genome shotgun (WGS) entry which is preliminary data.</text>
</comment>
<proteinExistence type="predicted"/>
<keyword evidence="2" id="KW-1185">Reference proteome</keyword>
<gene>
    <name evidence="1" type="ORF">NITHO_4300003</name>
</gene>
<dbReference type="EMBL" id="CAGS01000369">
    <property type="protein sequence ID" value="CCF84997.1"/>
    <property type="molecule type" value="Genomic_DNA"/>
</dbReference>
<dbReference type="Proteomes" id="UP000004221">
    <property type="component" value="Unassembled WGS sequence"/>
</dbReference>
<evidence type="ECO:0000313" key="2">
    <source>
        <dbReference type="Proteomes" id="UP000004221"/>
    </source>
</evidence>
<accession>I4EJY5</accession>
<organism evidence="1 2">
    <name type="scientific">Nitrolancea hollandica Lb</name>
    <dbReference type="NCBI Taxonomy" id="1129897"/>
    <lineage>
        <taxon>Bacteria</taxon>
        <taxon>Pseudomonadati</taxon>
        <taxon>Thermomicrobiota</taxon>
        <taxon>Thermomicrobia</taxon>
        <taxon>Sphaerobacterales</taxon>
        <taxon>Sphaerobacterineae</taxon>
        <taxon>Sphaerobacteraceae</taxon>
        <taxon>Nitrolancea</taxon>
    </lineage>
</organism>
<evidence type="ECO:0000313" key="1">
    <source>
        <dbReference type="EMBL" id="CCF84997.1"/>
    </source>
</evidence>